<evidence type="ECO:0000313" key="6">
    <source>
        <dbReference type="Proteomes" id="UP000033710"/>
    </source>
</evidence>
<accession>A0A0F2MD44</accession>
<feature type="transmembrane region" description="Helical" evidence="4">
    <location>
        <begin position="528"/>
        <end position="552"/>
    </location>
</feature>
<comment type="subcellular location">
    <subcellularLocation>
        <location evidence="1">Membrane</location>
        <topology evidence="1">Multi-pass membrane protein</topology>
    </subcellularLocation>
</comment>
<dbReference type="GO" id="GO:0022857">
    <property type="term" value="F:transmembrane transporter activity"/>
    <property type="evidence" value="ECO:0007669"/>
    <property type="project" value="InterPro"/>
</dbReference>
<keyword evidence="4" id="KW-1133">Transmembrane helix</keyword>
<keyword evidence="4" id="KW-0472">Membrane</keyword>
<feature type="transmembrane region" description="Helical" evidence="4">
    <location>
        <begin position="226"/>
        <end position="249"/>
    </location>
</feature>
<proteinExistence type="inferred from homology"/>
<dbReference type="InterPro" id="IPR050327">
    <property type="entry name" value="Proton-linked_MCT"/>
</dbReference>
<reference evidence="5 6" key="1">
    <citation type="journal article" date="2014" name="BMC Genomics">
        <title>Comparative genomics of the major fungal agents of human and animal Sporotrichosis: Sporothrix schenckii and Sporothrix brasiliensis.</title>
        <authorList>
            <person name="Teixeira M.M."/>
            <person name="de Almeida L.G."/>
            <person name="Kubitschek-Barreira P."/>
            <person name="Alves F.L."/>
            <person name="Kioshima E.S."/>
            <person name="Abadio A.K."/>
            <person name="Fernandes L."/>
            <person name="Derengowski L.S."/>
            <person name="Ferreira K.S."/>
            <person name="Souza R.C."/>
            <person name="Ruiz J.C."/>
            <person name="de Andrade N.C."/>
            <person name="Paes H.C."/>
            <person name="Nicola A.M."/>
            <person name="Albuquerque P."/>
            <person name="Gerber A.L."/>
            <person name="Martins V.P."/>
            <person name="Peconick L.D."/>
            <person name="Neto A.V."/>
            <person name="Chaucanez C.B."/>
            <person name="Silva P.A."/>
            <person name="Cunha O.L."/>
            <person name="de Oliveira F.F."/>
            <person name="dos Santos T.C."/>
            <person name="Barros A.L."/>
            <person name="Soares M.A."/>
            <person name="de Oliveira L.M."/>
            <person name="Marini M.M."/>
            <person name="Villalobos-Duno H."/>
            <person name="Cunha M.M."/>
            <person name="de Hoog S."/>
            <person name="da Silveira J.F."/>
            <person name="Henrissat B."/>
            <person name="Nino-Vega G.A."/>
            <person name="Cisalpino P.S."/>
            <person name="Mora-Montes H.M."/>
            <person name="Almeida S.R."/>
            <person name="Stajich J.E."/>
            <person name="Lopes-Bezerra L.M."/>
            <person name="Vasconcelos A.T."/>
            <person name="Felipe M.S."/>
        </authorList>
    </citation>
    <scope>NUCLEOTIDE SEQUENCE [LARGE SCALE GENOMIC DNA]</scope>
    <source>
        <strain evidence="5 6">1099-18</strain>
    </source>
</reference>
<dbReference type="SUPFAM" id="SSF103473">
    <property type="entry name" value="MFS general substrate transporter"/>
    <property type="match status" value="1"/>
</dbReference>
<feature type="transmembrane region" description="Helical" evidence="4">
    <location>
        <begin position="191"/>
        <end position="214"/>
    </location>
</feature>
<dbReference type="OrthoDB" id="6499973at2759"/>
<sequence length="628" mass="67556">MVSSSSTGEDGLTIIRPQDASEHTATDTDQTVAVTNPHLLCPLGNPALHPLHGKLNDHGSAQGVSPLPMEASASVPSTSYSAWSAWIAVVGCVCLTMPTYGLMSAFGLFQVYWETHQLADYNGGNSDAAIAWISSLLGFLNCFFGLFSGIVLDRVSSSSSSTRGLLLLLAPHCVVYWASFLALAWCSIYGQFMACMVVAGIASALPSVAAFTVVDHIFEMSPTLKHSAAATGVVSTGAPLGGLLFSLMLRALLARTAPSTWQVSMFCLSSVIGAMELIACVLVVWGSRRPSSSSPHQLATEKDANGLDGLKKQVLKHKSPLQTPPMEIKMTVTETTTIEQADRLERSGLPLRRSCVTAHPPDMQTQTQTQSQTLSPAHTIPWYANAALWDADKGSLSHFTDRGFWLFTICVFGWSSHAHADAYCSFSVSPSLQLSLCPLANIHASLLPVYEFVLFTQWGSLPYFASRTGLGDVFYFQMVYNIGAIPGRTIPSWLATRFGPFNMTLAMTALTILTIFVVWVPFGDHSTAALYLVAFLMGVGTGSFVPLAATCISRLCHGRGFGKWLGSCYAIVSIATLIGNPVSQALIEKTSARCSVIFQGVLLVVSFVLCLLVRRGDIQRLRARQSRS</sequence>
<dbReference type="EMBL" id="AXCR01000006">
    <property type="protein sequence ID" value="KJR86775.1"/>
    <property type="molecule type" value="Genomic_DNA"/>
</dbReference>
<keyword evidence="4" id="KW-0812">Transmembrane</keyword>
<dbReference type="KEGG" id="ssck:SPSK_02254"/>
<name>A0A0F2MD44_SPOSC</name>
<feature type="transmembrane region" description="Helical" evidence="4">
    <location>
        <begin position="595"/>
        <end position="614"/>
    </location>
</feature>
<dbReference type="PANTHER" id="PTHR11360">
    <property type="entry name" value="MONOCARBOXYLATE TRANSPORTER"/>
    <property type="match status" value="1"/>
</dbReference>
<comment type="caution">
    <text evidence="5">The sequence shown here is derived from an EMBL/GenBank/DDBJ whole genome shotgun (WGS) entry which is preliminary data.</text>
</comment>
<feature type="transmembrane region" description="Helical" evidence="4">
    <location>
        <begin position="164"/>
        <end position="185"/>
    </location>
</feature>
<dbReference type="InterPro" id="IPR011701">
    <property type="entry name" value="MFS"/>
</dbReference>
<protein>
    <recommendedName>
        <fullName evidence="7">Major facilitator superfamily (MFS) profile domain-containing protein</fullName>
    </recommendedName>
</protein>
<evidence type="ECO:0000256" key="2">
    <source>
        <dbReference type="ARBA" id="ARBA00006727"/>
    </source>
</evidence>
<feature type="transmembrane region" description="Helical" evidence="4">
    <location>
        <begin position="501"/>
        <end position="522"/>
    </location>
</feature>
<feature type="transmembrane region" description="Helical" evidence="4">
    <location>
        <begin position="261"/>
        <end position="285"/>
    </location>
</feature>
<evidence type="ECO:0000256" key="4">
    <source>
        <dbReference type="SAM" id="Phobius"/>
    </source>
</evidence>
<dbReference type="RefSeq" id="XP_016589451.1">
    <property type="nucleotide sequence ID" value="XM_016729127.1"/>
</dbReference>
<feature type="transmembrane region" description="Helical" evidence="4">
    <location>
        <begin position="564"/>
        <end position="583"/>
    </location>
</feature>
<evidence type="ECO:0000256" key="3">
    <source>
        <dbReference type="SAM" id="MobiDB-lite"/>
    </source>
</evidence>
<dbReference type="GO" id="GO:0016020">
    <property type="term" value="C:membrane"/>
    <property type="evidence" value="ECO:0007669"/>
    <property type="project" value="UniProtKB-SubCell"/>
</dbReference>
<feature type="transmembrane region" description="Helical" evidence="4">
    <location>
        <begin position="85"/>
        <end position="109"/>
    </location>
</feature>
<evidence type="ECO:0008006" key="7">
    <source>
        <dbReference type="Google" id="ProtNLM"/>
    </source>
</evidence>
<dbReference type="AlphaFoldDB" id="A0A0F2MD44"/>
<dbReference type="VEuPathDB" id="FungiDB:SPSK_02254"/>
<dbReference type="Gene3D" id="1.20.1250.20">
    <property type="entry name" value="MFS general substrate transporter like domains"/>
    <property type="match status" value="2"/>
</dbReference>
<feature type="region of interest" description="Disordered" evidence="3">
    <location>
        <begin position="1"/>
        <end position="27"/>
    </location>
</feature>
<feature type="transmembrane region" description="Helical" evidence="4">
    <location>
        <begin position="129"/>
        <end position="152"/>
    </location>
</feature>
<comment type="similarity">
    <text evidence="2">Belongs to the major facilitator superfamily. Monocarboxylate porter (TC 2.A.1.13) family.</text>
</comment>
<organism evidence="5 6">
    <name type="scientific">Sporothrix schenckii 1099-18</name>
    <dbReference type="NCBI Taxonomy" id="1397361"/>
    <lineage>
        <taxon>Eukaryota</taxon>
        <taxon>Fungi</taxon>
        <taxon>Dikarya</taxon>
        <taxon>Ascomycota</taxon>
        <taxon>Pezizomycotina</taxon>
        <taxon>Sordariomycetes</taxon>
        <taxon>Sordariomycetidae</taxon>
        <taxon>Ophiostomatales</taxon>
        <taxon>Ophiostomataceae</taxon>
        <taxon>Sporothrix</taxon>
    </lineage>
</organism>
<reference evidence="5 6" key="2">
    <citation type="journal article" date="2015" name="Eukaryot. Cell">
        <title>Asexual propagation of a virulent clone complex in a human and feline outbreak of sporotrichosis.</title>
        <authorList>
            <person name="Teixeira Mde M."/>
            <person name="Rodrigues A.M."/>
            <person name="Tsui C.K."/>
            <person name="de Almeida L.G."/>
            <person name="Van Diepeningen A.D."/>
            <person name="van den Ende B.G."/>
            <person name="Fernandes G.F."/>
            <person name="Kano R."/>
            <person name="Hamelin R.C."/>
            <person name="Lopes-Bezerra L.M."/>
            <person name="Vasconcelos A.T."/>
            <person name="de Hoog S."/>
            <person name="de Camargo Z.P."/>
            <person name="Felipe M.S."/>
        </authorList>
    </citation>
    <scope>NUCLEOTIDE SEQUENCE [LARGE SCALE GENOMIC DNA]</scope>
    <source>
        <strain evidence="5 6">1099-18</strain>
    </source>
</reference>
<evidence type="ECO:0000256" key="1">
    <source>
        <dbReference type="ARBA" id="ARBA00004141"/>
    </source>
</evidence>
<dbReference type="Pfam" id="PF07690">
    <property type="entry name" value="MFS_1"/>
    <property type="match status" value="2"/>
</dbReference>
<evidence type="ECO:0000313" key="5">
    <source>
        <dbReference type="EMBL" id="KJR86775.1"/>
    </source>
</evidence>
<dbReference type="InterPro" id="IPR036259">
    <property type="entry name" value="MFS_trans_sf"/>
</dbReference>
<gene>
    <name evidence="5" type="ORF">SPSK_02254</name>
</gene>
<dbReference type="PANTHER" id="PTHR11360:SF230">
    <property type="entry name" value="MONOCARBOXYLATE TRANSPORTER, PUTATIVE (AFU_ORTHOLOGUE AFUA_2G12790)-RELATED"/>
    <property type="match status" value="1"/>
</dbReference>
<dbReference type="GeneID" id="27664404"/>
<dbReference type="Proteomes" id="UP000033710">
    <property type="component" value="Unassembled WGS sequence"/>
</dbReference>